<dbReference type="InterPro" id="IPR017853">
    <property type="entry name" value="GH"/>
</dbReference>
<proteinExistence type="predicted"/>
<dbReference type="SUPFAM" id="SSF51445">
    <property type="entry name" value="(Trans)glycosidases"/>
    <property type="match status" value="1"/>
</dbReference>
<name>A0A7L9QCU7_9ZZZZ</name>
<accession>A0A7L9QCU7</accession>
<evidence type="ECO:0000259" key="1">
    <source>
        <dbReference type="Pfam" id="PF12891"/>
    </source>
</evidence>
<dbReference type="AlphaFoldDB" id="A0A7L9QCU7"/>
<dbReference type="Gene3D" id="3.20.20.80">
    <property type="entry name" value="Glycosidases"/>
    <property type="match status" value="1"/>
</dbReference>
<dbReference type="Gene3D" id="2.60.40.1180">
    <property type="entry name" value="Golgi alpha-mannosidase II"/>
    <property type="match status" value="1"/>
</dbReference>
<dbReference type="Pfam" id="PF12891">
    <property type="entry name" value="Glyco_hydro_44"/>
    <property type="match status" value="1"/>
</dbReference>
<organism evidence="2">
    <name type="scientific">uncultured organism</name>
    <dbReference type="NCBI Taxonomy" id="155900"/>
    <lineage>
        <taxon>unclassified sequences</taxon>
        <taxon>environmental samples</taxon>
    </lineage>
</organism>
<gene>
    <name evidence="2" type="primary">manA</name>
</gene>
<dbReference type="InterPro" id="IPR024745">
    <property type="entry name" value="GH44_cat"/>
</dbReference>
<reference evidence="2" key="1">
    <citation type="submission" date="2020-09" db="EMBL/GenBank/DDBJ databases">
        <title>A new high-throughput screening method to detect antimicrobial volatiles from metagenomic clone libraries.</title>
        <authorList>
            <person name="Stocker F."/>
            <person name="Obermeier M."/>
            <person name="Resch K."/>
            <person name="Berg G."/>
            <person name="Mueller Bogota C.A."/>
        </authorList>
    </citation>
    <scope>NUCLEOTIDE SEQUENCE</scope>
</reference>
<protein>
    <submittedName>
        <fullName evidence="2">Beta-mannanase/endoglucanase A</fullName>
    </submittedName>
</protein>
<dbReference type="EMBL" id="MW000465">
    <property type="protein sequence ID" value="QOL00287.1"/>
    <property type="molecule type" value="Genomic_DNA"/>
</dbReference>
<evidence type="ECO:0000313" key="2">
    <source>
        <dbReference type="EMBL" id="QOL00287.1"/>
    </source>
</evidence>
<feature type="domain" description="Glycoside hydrolase family 44 catalytic" evidence="1">
    <location>
        <begin position="85"/>
        <end position="311"/>
    </location>
</feature>
<dbReference type="InterPro" id="IPR013780">
    <property type="entry name" value="Glyco_hydro_b"/>
</dbReference>
<sequence length="524" mass="56801">MRIYPVRSAMIFGVLCLAAAATRLCAAGTPTLSVDAAAGRYAISPDIYGIANYGLNAAFAKEIKLGSVRWGGDGTTRYNWMVDSSNSGFDWYFIGGNGETTPVPGASADLMVKTYAPADVLITIPIFPYLNKSSASSCSFPVSVYGAQQSVNPYVKVDGGECGNSLTTSGAQLADKNIFMNHIRNTTSLQQKWVEHLVSKFGTAADGGVKFYQLDNEPGGWANTHRDVMPIQPTYAKIVEYGQEYAAAVKTADPSALILGPSDYTLGGWIGTPAQQNGLFAGQYYLQQMAAYQQEHGKRLVDYFDEHYYPNVSSPAAQLASTRTLWDPTYNGGTWVEQYFFDGPMQLIPRFKTWISKYYPGTKLAISEYSIDSGKKSIVDAIAEMDVLGIFGREQLDFAAMWNVPAPTDPMAYAFRMFRNYDGAGGEFGNTSVSAVSSNQAELSIYAAQRTTDKAVTVLVINKTPEAIKSAIAFSKLSLPTSAEVYTYSAADLASIEHATSAPIKKSSLSYSFPGYSAVMFVIK</sequence>